<dbReference type="PANTHER" id="PTHR46797:SF1">
    <property type="entry name" value="METHYLPHOSPHONATE SYNTHASE"/>
    <property type="match status" value="1"/>
</dbReference>
<dbReference type="InterPro" id="IPR011051">
    <property type="entry name" value="RmlC_Cupin_sf"/>
</dbReference>
<dbReference type="PROSITE" id="PS50943">
    <property type="entry name" value="HTH_CROC1"/>
    <property type="match status" value="1"/>
</dbReference>
<dbReference type="Proteomes" id="UP000035720">
    <property type="component" value="Unassembled WGS sequence"/>
</dbReference>
<dbReference type="SMART" id="SM00530">
    <property type="entry name" value="HTH_XRE"/>
    <property type="match status" value="1"/>
</dbReference>
<dbReference type="Gene3D" id="2.60.120.10">
    <property type="entry name" value="Jelly Rolls"/>
    <property type="match status" value="1"/>
</dbReference>
<dbReference type="InterPro" id="IPR001387">
    <property type="entry name" value="Cro/C1-type_HTH"/>
</dbReference>
<dbReference type="GO" id="GO:0005829">
    <property type="term" value="C:cytosol"/>
    <property type="evidence" value="ECO:0007669"/>
    <property type="project" value="TreeGrafter"/>
</dbReference>
<comment type="caution">
    <text evidence="3">The sequence shown here is derived from an EMBL/GenBank/DDBJ whole genome shotgun (WGS) entry which is preliminary data.</text>
</comment>
<feature type="domain" description="HTH cro/C1-type" evidence="2">
    <location>
        <begin position="22"/>
        <end position="76"/>
    </location>
</feature>
<gene>
    <name evidence="3" type="ORF">BN13_130038</name>
</gene>
<dbReference type="CDD" id="cd00093">
    <property type="entry name" value="HTH_XRE"/>
    <property type="match status" value="1"/>
</dbReference>
<dbReference type="EMBL" id="CAJC01000035">
    <property type="protein sequence ID" value="CCI51896.1"/>
    <property type="molecule type" value="Genomic_DNA"/>
</dbReference>
<name>A0A077M3Z9_9MICO</name>
<dbReference type="InterPro" id="IPR010982">
    <property type="entry name" value="Lambda_DNA-bd_dom_sf"/>
</dbReference>
<keyword evidence="4" id="KW-1185">Reference proteome</keyword>
<dbReference type="InterPro" id="IPR050807">
    <property type="entry name" value="TransReg_Diox_bact_type"/>
</dbReference>
<dbReference type="PANTHER" id="PTHR46797">
    <property type="entry name" value="HTH-TYPE TRANSCRIPTIONAL REGULATOR"/>
    <property type="match status" value="1"/>
</dbReference>
<sequence length="211" mass="22793">MTIPASPGRLQNDFLTLVGSRIRDRRKLASQTVQELADRAGISRRLLTQIEHGQANPSLVTVTGIARALGVDFTDLLDEGPAESPVTVVGAAHHRLVWHSPGGSAAYLLVATSGQRTADLWHWRLAPGESYSGRPDPTGSQELFAVLSGTLTLVAEGADQRVHQGESARLLSDRAYAYRNDTDEAYRNDTDEVVTFVRVVALAPPSDRAVT</sequence>
<dbReference type="SUPFAM" id="SSF47413">
    <property type="entry name" value="lambda repressor-like DNA-binding domains"/>
    <property type="match status" value="1"/>
</dbReference>
<dbReference type="RefSeq" id="WP_053079706.1">
    <property type="nucleotide sequence ID" value="NZ_HF571038.1"/>
</dbReference>
<dbReference type="Gene3D" id="1.10.260.40">
    <property type="entry name" value="lambda repressor-like DNA-binding domains"/>
    <property type="match status" value="1"/>
</dbReference>
<reference evidence="3 4" key="1">
    <citation type="journal article" date="2013" name="ISME J.">
        <title>A metabolic model for members of the genus Tetrasphaera involved in enhanced biological phosphorus removal.</title>
        <authorList>
            <person name="Kristiansen R."/>
            <person name="Nguyen H.T.T."/>
            <person name="Saunders A.M."/>
            <person name="Nielsen J.L."/>
            <person name="Wimmer R."/>
            <person name="Le V.Q."/>
            <person name="McIlroy S.J."/>
            <person name="Petrovski S."/>
            <person name="Seviour R.J."/>
            <person name="Calteau A."/>
            <person name="Nielsen K.L."/>
            <person name="Nielsen P.H."/>
        </authorList>
    </citation>
    <scope>NUCLEOTIDE SEQUENCE [LARGE SCALE GENOMIC DNA]</scope>
    <source>
        <strain evidence="3 4">Ben 74</strain>
    </source>
</reference>
<dbReference type="OrthoDB" id="9810578at2"/>
<dbReference type="AlphaFoldDB" id="A0A077M3Z9"/>
<dbReference type="CDD" id="cd02209">
    <property type="entry name" value="cupin_XRE_C"/>
    <property type="match status" value="1"/>
</dbReference>
<dbReference type="Pfam" id="PF07883">
    <property type="entry name" value="Cupin_2"/>
    <property type="match status" value="1"/>
</dbReference>
<evidence type="ECO:0000256" key="1">
    <source>
        <dbReference type="ARBA" id="ARBA00023125"/>
    </source>
</evidence>
<proteinExistence type="predicted"/>
<dbReference type="STRING" id="1193518.BN13_130038"/>
<organism evidence="3 4">
    <name type="scientific">Nostocoides jenkinsii Ben 74</name>
    <dbReference type="NCBI Taxonomy" id="1193518"/>
    <lineage>
        <taxon>Bacteria</taxon>
        <taxon>Bacillati</taxon>
        <taxon>Actinomycetota</taxon>
        <taxon>Actinomycetes</taxon>
        <taxon>Micrococcales</taxon>
        <taxon>Intrasporangiaceae</taxon>
        <taxon>Nostocoides</taxon>
    </lineage>
</organism>
<accession>A0A077M3Z9</accession>
<evidence type="ECO:0000313" key="3">
    <source>
        <dbReference type="EMBL" id="CCI51896.1"/>
    </source>
</evidence>
<dbReference type="GO" id="GO:0003700">
    <property type="term" value="F:DNA-binding transcription factor activity"/>
    <property type="evidence" value="ECO:0007669"/>
    <property type="project" value="TreeGrafter"/>
</dbReference>
<dbReference type="InterPro" id="IPR014710">
    <property type="entry name" value="RmlC-like_jellyroll"/>
</dbReference>
<evidence type="ECO:0000259" key="2">
    <source>
        <dbReference type="PROSITE" id="PS50943"/>
    </source>
</evidence>
<keyword evidence="1" id="KW-0238">DNA-binding</keyword>
<evidence type="ECO:0000313" key="4">
    <source>
        <dbReference type="Proteomes" id="UP000035720"/>
    </source>
</evidence>
<protein>
    <submittedName>
        <fullName evidence="3">Putative transcriptional regulatory protein</fullName>
    </submittedName>
</protein>
<dbReference type="Pfam" id="PF01381">
    <property type="entry name" value="HTH_3"/>
    <property type="match status" value="1"/>
</dbReference>
<dbReference type="SUPFAM" id="SSF51182">
    <property type="entry name" value="RmlC-like cupins"/>
    <property type="match status" value="1"/>
</dbReference>
<dbReference type="GO" id="GO:0003677">
    <property type="term" value="F:DNA binding"/>
    <property type="evidence" value="ECO:0007669"/>
    <property type="project" value="UniProtKB-KW"/>
</dbReference>
<dbReference type="InterPro" id="IPR013096">
    <property type="entry name" value="Cupin_2"/>
</dbReference>